<gene>
    <name evidence="4" type="ORF">AMOR_52630</name>
</gene>
<keyword evidence="5" id="KW-1185">Reference proteome</keyword>
<dbReference type="PANTHER" id="PTHR43397">
    <property type="entry name" value="ERGOTHIONEINE BIOSYNTHESIS PROTEIN 1"/>
    <property type="match status" value="1"/>
</dbReference>
<dbReference type="NCBIfam" id="TIGR03438">
    <property type="entry name" value="egtD_ergothio"/>
    <property type="match status" value="1"/>
</dbReference>
<keyword evidence="2" id="KW-0808">Transferase</keyword>
<dbReference type="Proteomes" id="UP001162891">
    <property type="component" value="Chromosome"/>
</dbReference>
<sequence length="322" mass="35332">MIGAGGVELEARGESARFLAEVLDGLGAPRKALSPKWLYDARGSALYELICQQPEYYPTRTELALLDLHADEIAEAVGPDALVFEYGAGSGRKTVRLLAALRRPAAYLPVDISPDALAQTAQALSRRFPRLVVRPVVADFTVGVALPDLDLPCARRLAFFPGSTIGNFDPPEAVSLLRRMAREAGPGGALLVGVDLPKDEGTLLRAYDDAHGVTAAFDLNLLARINRELAGDFMLSRFRHRAAWDARLSRIEMHLESHEAQLVHVAGAPFAFRAGETIHTESSYKWEPRAFDALAAIAGWRLDRTWTDERAWFSVRLYGRAS</sequence>
<feature type="domain" description="Histidine-specific methyltransferase SAM-dependent" evidence="3">
    <location>
        <begin position="20"/>
        <end position="317"/>
    </location>
</feature>
<reference evidence="5" key="1">
    <citation type="journal article" date="2022" name="Int. J. Syst. Evol. Microbiol.">
        <title>Anaeromyxobacter oryzae sp. nov., Anaeromyxobacter diazotrophicus sp. nov. and Anaeromyxobacter paludicola sp. nov., isolated from paddy soils.</title>
        <authorList>
            <person name="Itoh H."/>
            <person name="Xu Z."/>
            <person name="Mise K."/>
            <person name="Masuda Y."/>
            <person name="Ushijima N."/>
            <person name="Hayakawa C."/>
            <person name="Shiratori Y."/>
            <person name="Senoo K."/>
        </authorList>
    </citation>
    <scope>NUCLEOTIDE SEQUENCE [LARGE SCALE GENOMIC DNA]</scope>
    <source>
        <strain evidence="5">Red232</strain>
    </source>
</reference>
<keyword evidence="1" id="KW-0489">Methyltransferase</keyword>
<evidence type="ECO:0000313" key="4">
    <source>
        <dbReference type="EMBL" id="BDG06267.1"/>
    </source>
</evidence>
<dbReference type="PIRSF" id="PIRSF018005">
    <property type="entry name" value="UCP018005"/>
    <property type="match status" value="1"/>
</dbReference>
<dbReference type="InterPro" id="IPR051128">
    <property type="entry name" value="EgtD_Methyltrsf_superfamily"/>
</dbReference>
<evidence type="ECO:0000256" key="2">
    <source>
        <dbReference type="ARBA" id="ARBA00022679"/>
    </source>
</evidence>
<dbReference type="SUPFAM" id="SSF53335">
    <property type="entry name" value="S-adenosyl-L-methionine-dependent methyltransferases"/>
    <property type="match status" value="1"/>
</dbReference>
<organism evidence="4 5">
    <name type="scientific">Anaeromyxobacter oryzae</name>
    <dbReference type="NCBI Taxonomy" id="2918170"/>
    <lineage>
        <taxon>Bacteria</taxon>
        <taxon>Pseudomonadati</taxon>
        <taxon>Myxococcota</taxon>
        <taxon>Myxococcia</taxon>
        <taxon>Myxococcales</taxon>
        <taxon>Cystobacterineae</taxon>
        <taxon>Anaeromyxobacteraceae</taxon>
        <taxon>Anaeromyxobacter</taxon>
    </lineage>
</organism>
<dbReference type="InterPro" id="IPR035094">
    <property type="entry name" value="EgtD"/>
</dbReference>
<protein>
    <submittedName>
        <fullName evidence="4">Dimethylhistidine N-methyltransferase</fullName>
    </submittedName>
</protein>
<dbReference type="EMBL" id="AP025591">
    <property type="protein sequence ID" value="BDG06267.1"/>
    <property type="molecule type" value="Genomic_DNA"/>
</dbReference>
<dbReference type="InterPro" id="IPR019257">
    <property type="entry name" value="MeTrfase_dom"/>
</dbReference>
<evidence type="ECO:0000259" key="3">
    <source>
        <dbReference type="Pfam" id="PF10017"/>
    </source>
</evidence>
<dbReference type="InterPro" id="IPR029063">
    <property type="entry name" value="SAM-dependent_MTases_sf"/>
</dbReference>
<dbReference type="Pfam" id="PF10017">
    <property type="entry name" value="Methyltransf_33"/>
    <property type="match status" value="1"/>
</dbReference>
<proteinExistence type="predicted"/>
<dbReference type="Gene3D" id="3.40.50.150">
    <property type="entry name" value="Vaccinia Virus protein VP39"/>
    <property type="match status" value="1"/>
</dbReference>
<name>A0ABN6MZ74_9BACT</name>
<dbReference type="InterPro" id="IPR017804">
    <property type="entry name" value="MeTrfase_EgtD-like"/>
</dbReference>
<accession>A0ABN6MZ74</accession>
<evidence type="ECO:0000313" key="5">
    <source>
        <dbReference type="Proteomes" id="UP001162891"/>
    </source>
</evidence>
<dbReference type="RefSeq" id="WP_248355716.1">
    <property type="nucleotide sequence ID" value="NZ_AP025591.1"/>
</dbReference>
<dbReference type="PANTHER" id="PTHR43397:SF1">
    <property type="entry name" value="ERGOTHIONEINE BIOSYNTHESIS PROTEIN 1"/>
    <property type="match status" value="1"/>
</dbReference>
<evidence type="ECO:0000256" key="1">
    <source>
        <dbReference type="ARBA" id="ARBA00022603"/>
    </source>
</evidence>